<accession>A0ABW1D8E1</accession>
<sequence length="78" mass="8688">MLYAIGEETPGLLVRVHDTRPGSMRVWLEVPDARAVAAESGIEPFEVFTGWTVEVPDPWGNVIGLTDYGKQPSLSRRY</sequence>
<evidence type="ECO:0000313" key="1">
    <source>
        <dbReference type="EMBL" id="MFC5833073.1"/>
    </source>
</evidence>
<reference evidence="2" key="1">
    <citation type="journal article" date="2019" name="Int. J. Syst. Evol. Microbiol.">
        <title>The Global Catalogue of Microorganisms (GCM) 10K type strain sequencing project: providing services to taxonomists for standard genome sequencing and annotation.</title>
        <authorList>
            <consortium name="The Broad Institute Genomics Platform"/>
            <consortium name="The Broad Institute Genome Sequencing Center for Infectious Disease"/>
            <person name="Wu L."/>
            <person name="Ma J."/>
        </authorList>
    </citation>
    <scope>NUCLEOTIDE SEQUENCE [LARGE SCALE GENOMIC DNA]</scope>
    <source>
        <strain evidence="2">CCUG 53903</strain>
    </source>
</reference>
<comment type="caution">
    <text evidence="1">The sequence shown here is derived from an EMBL/GenBank/DDBJ whole genome shotgun (WGS) entry which is preliminary data.</text>
</comment>
<dbReference type="SUPFAM" id="SSF54593">
    <property type="entry name" value="Glyoxalase/Bleomycin resistance protein/Dihydroxybiphenyl dioxygenase"/>
    <property type="match status" value="1"/>
</dbReference>
<dbReference type="EMBL" id="JBHSPA010000088">
    <property type="protein sequence ID" value="MFC5833073.1"/>
    <property type="molecule type" value="Genomic_DNA"/>
</dbReference>
<dbReference type="Proteomes" id="UP001596058">
    <property type="component" value="Unassembled WGS sequence"/>
</dbReference>
<protein>
    <submittedName>
        <fullName evidence="1">VOC family protein</fullName>
    </submittedName>
</protein>
<dbReference type="InterPro" id="IPR029068">
    <property type="entry name" value="Glyas_Bleomycin-R_OHBP_Dase"/>
</dbReference>
<gene>
    <name evidence="1" type="ORF">ACFPZ3_55275</name>
</gene>
<keyword evidence="2" id="KW-1185">Reference proteome</keyword>
<dbReference type="RefSeq" id="WP_379522496.1">
    <property type="nucleotide sequence ID" value="NZ_JBHSPA010000088.1"/>
</dbReference>
<name>A0ABW1D8E1_9ACTN</name>
<evidence type="ECO:0000313" key="2">
    <source>
        <dbReference type="Proteomes" id="UP001596058"/>
    </source>
</evidence>
<proteinExistence type="predicted"/>
<organism evidence="1 2">
    <name type="scientific">Nonomuraea insulae</name>
    <dbReference type="NCBI Taxonomy" id="1616787"/>
    <lineage>
        <taxon>Bacteria</taxon>
        <taxon>Bacillati</taxon>
        <taxon>Actinomycetota</taxon>
        <taxon>Actinomycetes</taxon>
        <taxon>Streptosporangiales</taxon>
        <taxon>Streptosporangiaceae</taxon>
        <taxon>Nonomuraea</taxon>
    </lineage>
</organism>